<organism evidence="6 7">
    <name type="scientific">Chironomus riparius</name>
    <dbReference type="NCBI Taxonomy" id="315576"/>
    <lineage>
        <taxon>Eukaryota</taxon>
        <taxon>Metazoa</taxon>
        <taxon>Ecdysozoa</taxon>
        <taxon>Arthropoda</taxon>
        <taxon>Hexapoda</taxon>
        <taxon>Insecta</taxon>
        <taxon>Pterygota</taxon>
        <taxon>Neoptera</taxon>
        <taxon>Endopterygota</taxon>
        <taxon>Diptera</taxon>
        <taxon>Nematocera</taxon>
        <taxon>Chironomoidea</taxon>
        <taxon>Chironomidae</taxon>
        <taxon>Chironominae</taxon>
        <taxon>Chironomus</taxon>
    </lineage>
</organism>
<dbReference type="InterPro" id="IPR051095">
    <property type="entry name" value="Dros_DevTransReg"/>
</dbReference>
<dbReference type="EMBL" id="OU895880">
    <property type="protein sequence ID" value="CAG9811922.1"/>
    <property type="molecule type" value="Genomic_DNA"/>
</dbReference>
<keyword evidence="3" id="KW-0479">Metal-binding</keyword>
<feature type="domain" description="BTB" evidence="4">
    <location>
        <begin position="25"/>
        <end position="90"/>
    </location>
</feature>
<dbReference type="SUPFAM" id="SSF54695">
    <property type="entry name" value="POZ domain"/>
    <property type="match status" value="1"/>
</dbReference>
<evidence type="ECO:0000259" key="5">
    <source>
        <dbReference type="PROSITE" id="PS50157"/>
    </source>
</evidence>
<dbReference type="GO" id="GO:0006357">
    <property type="term" value="P:regulation of transcription by RNA polymerase II"/>
    <property type="evidence" value="ECO:0007669"/>
    <property type="project" value="TreeGrafter"/>
</dbReference>
<accession>A0A9N9WZI3</accession>
<dbReference type="GO" id="GO:0048513">
    <property type="term" value="P:animal organ development"/>
    <property type="evidence" value="ECO:0007669"/>
    <property type="project" value="UniProtKB-ARBA"/>
</dbReference>
<dbReference type="Pfam" id="PF00651">
    <property type="entry name" value="BTB"/>
    <property type="match status" value="1"/>
</dbReference>
<keyword evidence="3" id="KW-0862">Zinc</keyword>
<dbReference type="PROSITE" id="PS00028">
    <property type="entry name" value="ZINC_FINGER_C2H2_1"/>
    <property type="match status" value="1"/>
</dbReference>
<evidence type="ECO:0000256" key="1">
    <source>
        <dbReference type="ARBA" id="ARBA00004123"/>
    </source>
</evidence>
<evidence type="ECO:0000256" key="3">
    <source>
        <dbReference type="PROSITE-ProRule" id="PRU00042"/>
    </source>
</evidence>
<feature type="domain" description="C2H2-type" evidence="5">
    <location>
        <begin position="263"/>
        <end position="291"/>
    </location>
</feature>
<keyword evidence="3" id="KW-0863">Zinc-finger</keyword>
<dbReference type="Gene3D" id="3.30.710.10">
    <property type="entry name" value="Potassium Channel Kv1.1, Chain A"/>
    <property type="match status" value="1"/>
</dbReference>
<dbReference type="PROSITE" id="PS50097">
    <property type="entry name" value="BTB"/>
    <property type="match status" value="1"/>
</dbReference>
<evidence type="ECO:0000313" key="6">
    <source>
        <dbReference type="EMBL" id="CAG9811922.1"/>
    </source>
</evidence>
<evidence type="ECO:0000313" key="7">
    <source>
        <dbReference type="Proteomes" id="UP001153620"/>
    </source>
</evidence>
<dbReference type="SMART" id="SM00225">
    <property type="entry name" value="BTB"/>
    <property type="match status" value="1"/>
</dbReference>
<proteinExistence type="predicted"/>
<dbReference type="GO" id="GO:0005634">
    <property type="term" value="C:nucleus"/>
    <property type="evidence" value="ECO:0007669"/>
    <property type="project" value="UniProtKB-SubCell"/>
</dbReference>
<keyword evidence="7" id="KW-1185">Reference proteome</keyword>
<evidence type="ECO:0000259" key="4">
    <source>
        <dbReference type="PROSITE" id="PS50097"/>
    </source>
</evidence>
<comment type="subcellular location">
    <subcellularLocation>
        <location evidence="1">Nucleus</location>
    </subcellularLocation>
</comment>
<dbReference type="PANTHER" id="PTHR23110:SF92">
    <property type="entry name" value="MODIFIER OF MDG4"/>
    <property type="match status" value="1"/>
</dbReference>
<dbReference type="Proteomes" id="UP001153620">
    <property type="component" value="Chromosome 4"/>
</dbReference>
<sequence>MVTFNRKQPTLNLKYYEFLNRESLVDATIIAGGHVIQAHKVILAAASTYFEEIFALIPDKHPAIVLSDVTESQLKSLMQYIYCGKVDIKDNDIAPFKKILNTLKIEINIEDTRPHLKPATATITSNRRRADSFSEIQIKEEKIDDDENCVQLLQDSEFMNCSTDYEQPDIEPPTQPAIRPRFSLPQLHHFKAQKSPRITRVSSGIEISRHRTKLDNVVRSKEHRRFMELNPVDCPFCMKNSSTNKHRNEHVKYCTMNPDRIVSKCYYCDKNFCDPYYVRKHMKTIHADKEDLEEVLKRKN</sequence>
<gene>
    <name evidence="6" type="ORF">CHIRRI_LOCUS14729</name>
</gene>
<dbReference type="PANTHER" id="PTHR23110">
    <property type="entry name" value="BTB DOMAIN TRANSCRIPTION FACTOR"/>
    <property type="match status" value="1"/>
</dbReference>
<dbReference type="AlphaFoldDB" id="A0A9N9WZI3"/>
<evidence type="ECO:0000256" key="2">
    <source>
        <dbReference type="ARBA" id="ARBA00023242"/>
    </source>
</evidence>
<reference evidence="6" key="1">
    <citation type="submission" date="2022-01" db="EMBL/GenBank/DDBJ databases">
        <authorList>
            <person name="King R."/>
        </authorList>
    </citation>
    <scope>NUCLEOTIDE SEQUENCE</scope>
</reference>
<dbReference type="InterPro" id="IPR013087">
    <property type="entry name" value="Znf_C2H2_type"/>
</dbReference>
<dbReference type="GO" id="GO:0048468">
    <property type="term" value="P:cell development"/>
    <property type="evidence" value="ECO:0007669"/>
    <property type="project" value="UniProtKB-ARBA"/>
</dbReference>
<dbReference type="CDD" id="cd18315">
    <property type="entry name" value="BTB_POZ_BAB-like"/>
    <property type="match status" value="1"/>
</dbReference>
<dbReference type="Gene3D" id="3.30.160.60">
    <property type="entry name" value="Classic Zinc Finger"/>
    <property type="match status" value="1"/>
</dbReference>
<dbReference type="GO" id="GO:0003006">
    <property type="term" value="P:developmental process involved in reproduction"/>
    <property type="evidence" value="ECO:0007669"/>
    <property type="project" value="UniProtKB-ARBA"/>
</dbReference>
<dbReference type="InterPro" id="IPR011333">
    <property type="entry name" value="SKP1/BTB/POZ_sf"/>
</dbReference>
<keyword evidence="2" id="KW-0539">Nucleus</keyword>
<dbReference type="PROSITE" id="PS50157">
    <property type="entry name" value="ZINC_FINGER_C2H2_2"/>
    <property type="match status" value="1"/>
</dbReference>
<name>A0A9N9WZI3_9DIPT</name>
<dbReference type="OrthoDB" id="6482909at2759"/>
<dbReference type="InterPro" id="IPR000210">
    <property type="entry name" value="BTB/POZ_dom"/>
</dbReference>
<reference evidence="6" key="2">
    <citation type="submission" date="2022-10" db="EMBL/GenBank/DDBJ databases">
        <authorList>
            <consortium name="ENA_rothamsted_submissions"/>
            <consortium name="culmorum"/>
            <person name="King R."/>
        </authorList>
    </citation>
    <scope>NUCLEOTIDE SEQUENCE</scope>
</reference>
<protein>
    <submittedName>
        <fullName evidence="6">Uncharacterized protein</fullName>
    </submittedName>
</protein>
<dbReference type="GO" id="GO:0008270">
    <property type="term" value="F:zinc ion binding"/>
    <property type="evidence" value="ECO:0007669"/>
    <property type="project" value="UniProtKB-KW"/>
</dbReference>